<evidence type="ECO:0000256" key="6">
    <source>
        <dbReference type="ARBA" id="ARBA00022927"/>
    </source>
</evidence>
<evidence type="ECO:0000256" key="3">
    <source>
        <dbReference type="ARBA" id="ARBA00022448"/>
    </source>
</evidence>
<evidence type="ECO:0000256" key="4">
    <source>
        <dbReference type="ARBA" id="ARBA00022475"/>
    </source>
</evidence>
<evidence type="ECO:0000256" key="5">
    <source>
        <dbReference type="ARBA" id="ARBA00022692"/>
    </source>
</evidence>
<dbReference type="Pfam" id="PF02699">
    <property type="entry name" value="YajC"/>
    <property type="match status" value="1"/>
</dbReference>
<keyword evidence="8" id="KW-0811">Translocation</keyword>
<evidence type="ECO:0000256" key="9">
    <source>
        <dbReference type="ARBA" id="ARBA00023136"/>
    </source>
</evidence>
<protein>
    <submittedName>
        <fullName evidence="11">Preprotein translocase subunit YajC</fullName>
    </submittedName>
</protein>
<evidence type="ECO:0000256" key="1">
    <source>
        <dbReference type="ARBA" id="ARBA00004162"/>
    </source>
</evidence>
<evidence type="ECO:0000313" key="12">
    <source>
        <dbReference type="Proteomes" id="UP000824088"/>
    </source>
</evidence>
<sequence>MFVVLAVVVVLMIVLTIIPQKKRQKQQQEMMNSLAVGTKIMTIGRMVGRITQINPDNTLHVNVGTDDNPTVIVIDRNAVGLVLENVAAPAPAPVAPAEEKAEQAKEEVFEEETTVVVTEEKAEDDAKKD</sequence>
<dbReference type="AlphaFoldDB" id="A0A9D1HSR7"/>
<organism evidence="11 12">
    <name type="scientific">Candidatus Limadaptatus stercorigallinarum</name>
    <dbReference type="NCBI Taxonomy" id="2840845"/>
    <lineage>
        <taxon>Bacteria</taxon>
        <taxon>Bacillati</taxon>
        <taxon>Bacillota</taxon>
        <taxon>Clostridia</taxon>
        <taxon>Eubacteriales</taxon>
        <taxon>Candidatus Limadaptatus</taxon>
    </lineage>
</organism>
<dbReference type="Proteomes" id="UP000824088">
    <property type="component" value="Unassembled WGS sequence"/>
</dbReference>
<evidence type="ECO:0000256" key="8">
    <source>
        <dbReference type="ARBA" id="ARBA00023010"/>
    </source>
</evidence>
<dbReference type="NCBIfam" id="TIGR00739">
    <property type="entry name" value="yajC"/>
    <property type="match status" value="1"/>
</dbReference>
<feature type="compositionally biased region" description="Basic and acidic residues" evidence="10">
    <location>
        <begin position="118"/>
        <end position="129"/>
    </location>
</feature>
<gene>
    <name evidence="11" type="primary">yajC</name>
    <name evidence="11" type="ORF">IAD51_00115</name>
</gene>
<evidence type="ECO:0000256" key="2">
    <source>
        <dbReference type="ARBA" id="ARBA00006742"/>
    </source>
</evidence>
<proteinExistence type="inferred from homology"/>
<dbReference type="EMBL" id="DVMN01000002">
    <property type="protein sequence ID" value="HIU20635.1"/>
    <property type="molecule type" value="Genomic_DNA"/>
</dbReference>
<keyword evidence="6" id="KW-0653">Protein transport</keyword>
<evidence type="ECO:0000313" key="11">
    <source>
        <dbReference type="EMBL" id="HIU20635.1"/>
    </source>
</evidence>
<comment type="similarity">
    <text evidence="2">Belongs to the YajC family.</text>
</comment>
<dbReference type="InterPro" id="IPR003849">
    <property type="entry name" value="Preprotein_translocase_YajC"/>
</dbReference>
<dbReference type="PANTHER" id="PTHR33909:SF1">
    <property type="entry name" value="SEC TRANSLOCON ACCESSORY COMPLEX SUBUNIT YAJC"/>
    <property type="match status" value="1"/>
</dbReference>
<evidence type="ECO:0000256" key="7">
    <source>
        <dbReference type="ARBA" id="ARBA00022989"/>
    </source>
</evidence>
<dbReference type="GO" id="GO:0005886">
    <property type="term" value="C:plasma membrane"/>
    <property type="evidence" value="ECO:0007669"/>
    <property type="project" value="UniProtKB-SubCell"/>
</dbReference>
<feature type="region of interest" description="Disordered" evidence="10">
    <location>
        <begin position="105"/>
        <end position="129"/>
    </location>
</feature>
<keyword evidence="3" id="KW-0813">Transport</keyword>
<dbReference type="PANTHER" id="PTHR33909">
    <property type="entry name" value="SEC TRANSLOCON ACCESSORY COMPLEX SUBUNIT YAJC"/>
    <property type="match status" value="1"/>
</dbReference>
<keyword evidence="4" id="KW-1003">Cell membrane</keyword>
<reference evidence="11" key="2">
    <citation type="journal article" date="2021" name="PeerJ">
        <title>Extensive microbial diversity within the chicken gut microbiome revealed by metagenomics and culture.</title>
        <authorList>
            <person name="Gilroy R."/>
            <person name="Ravi A."/>
            <person name="Getino M."/>
            <person name="Pursley I."/>
            <person name="Horton D.L."/>
            <person name="Alikhan N.F."/>
            <person name="Baker D."/>
            <person name="Gharbi K."/>
            <person name="Hall N."/>
            <person name="Watson M."/>
            <person name="Adriaenssens E.M."/>
            <person name="Foster-Nyarko E."/>
            <person name="Jarju S."/>
            <person name="Secka A."/>
            <person name="Antonio M."/>
            <person name="Oren A."/>
            <person name="Chaudhuri R.R."/>
            <person name="La Ragione R."/>
            <person name="Hildebrand F."/>
            <person name="Pallen M.J."/>
        </authorList>
    </citation>
    <scope>NUCLEOTIDE SEQUENCE</scope>
    <source>
        <strain evidence="11">1063</strain>
    </source>
</reference>
<evidence type="ECO:0000256" key="10">
    <source>
        <dbReference type="SAM" id="MobiDB-lite"/>
    </source>
</evidence>
<keyword evidence="9" id="KW-0472">Membrane</keyword>
<dbReference type="SMART" id="SM01323">
    <property type="entry name" value="YajC"/>
    <property type="match status" value="1"/>
</dbReference>
<dbReference type="GO" id="GO:0015031">
    <property type="term" value="P:protein transport"/>
    <property type="evidence" value="ECO:0007669"/>
    <property type="project" value="UniProtKB-KW"/>
</dbReference>
<comment type="caution">
    <text evidence="11">The sequence shown here is derived from an EMBL/GenBank/DDBJ whole genome shotgun (WGS) entry which is preliminary data.</text>
</comment>
<reference evidence="11" key="1">
    <citation type="submission" date="2020-10" db="EMBL/GenBank/DDBJ databases">
        <authorList>
            <person name="Gilroy R."/>
        </authorList>
    </citation>
    <scope>NUCLEOTIDE SEQUENCE</scope>
    <source>
        <strain evidence="11">1063</strain>
    </source>
</reference>
<accession>A0A9D1HSR7</accession>
<keyword evidence="7" id="KW-1133">Transmembrane helix</keyword>
<keyword evidence="5" id="KW-0812">Transmembrane</keyword>
<name>A0A9D1HSR7_9FIRM</name>
<comment type="subcellular location">
    <subcellularLocation>
        <location evidence="1">Cell membrane</location>
        <topology evidence="1">Single-pass membrane protein</topology>
    </subcellularLocation>
</comment>